<name>A0A7D5XDI6_FERL1</name>
<evidence type="ECO:0000313" key="2">
    <source>
        <dbReference type="Proteomes" id="UP000510821"/>
    </source>
</evidence>
<evidence type="ECO:0000313" key="1">
    <source>
        <dbReference type="EMBL" id="QLJ53351.1"/>
    </source>
</evidence>
<gene>
    <name evidence="1" type="ORF">Sv326_1176</name>
</gene>
<accession>A0A7D5XDI6</accession>
<dbReference type="AlphaFoldDB" id="A0A7D5XDI6"/>
<organism evidence="1 2">
    <name type="scientific">Fermentimicrarchaeum limneticum</name>
    <dbReference type="NCBI Taxonomy" id="2795018"/>
    <lineage>
        <taxon>Archaea</taxon>
        <taxon>Candidatus Micrarchaeota</taxon>
        <taxon>Candidatus Fermentimicrarchaeales</taxon>
        <taxon>Candidatus Fermentimicrarchaeaceae</taxon>
        <taxon>Candidatus Fermentimicrarchaeum</taxon>
    </lineage>
</organism>
<dbReference type="KEGG" id="flt:Sv326_1176"/>
<proteinExistence type="predicted"/>
<dbReference type="Proteomes" id="UP000510821">
    <property type="component" value="Chromosome"/>
</dbReference>
<reference evidence="2" key="1">
    <citation type="submission" date="2020-07" db="EMBL/GenBank/DDBJ databases">
        <title>Metabolic diversity and evolutionary history of the archaeal phylum ###Micrarchaeota### uncovered from a freshwater lake metagenome.</title>
        <authorList>
            <person name="Kadnikov V.V."/>
            <person name="Savvichev A.S."/>
            <person name="Mardanov A.V."/>
            <person name="Beletsky A.V."/>
            <person name="Chupakov A.V."/>
            <person name="Kokryatskaya N.M."/>
            <person name="Pimenov N.V."/>
            <person name="Ravin N.V."/>
        </authorList>
    </citation>
    <scope>NUCLEOTIDE SEQUENCE [LARGE SCALE GENOMIC DNA]</scope>
</reference>
<protein>
    <submittedName>
        <fullName evidence="1">Uncharacterized protein</fullName>
    </submittedName>
</protein>
<sequence>MQKERDVAEATSVKQELHAMKQGLKAHVNRVRMSLYVS</sequence>
<dbReference type="EMBL" id="CP058998">
    <property type="protein sequence ID" value="QLJ53351.1"/>
    <property type="molecule type" value="Genomic_DNA"/>
</dbReference>